<sequence>MVDSEVNSKINELKAQVKEENSELQLGDKYEKNVNDDGLELAEEILSPDDQSASDILTTQDKRRGKGMSTQMPEVINAEEFTEREIKEDDIESSATSKFQKTEEDNADESANSGAKDDNQYKTDQIYKQSKSNIRNWEEENGGESVVNGMEQDNESETVPTDKKLDSKFPNPEKSAIYSRVPVYTT</sequence>
<proteinExistence type="predicted"/>
<evidence type="ECO:0000313" key="2">
    <source>
        <dbReference type="EMBL" id="KAH9310902.1"/>
    </source>
</evidence>
<accession>A0AA38FUV4</accession>
<evidence type="ECO:0000256" key="1">
    <source>
        <dbReference type="SAM" id="MobiDB-lite"/>
    </source>
</evidence>
<dbReference type="EMBL" id="JAHRHJ020000006">
    <property type="protein sequence ID" value="KAH9310902.1"/>
    <property type="molecule type" value="Genomic_DNA"/>
</dbReference>
<dbReference type="AlphaFoldDB" id="A0AA38FUV4"/>
<organism evidence="2 3">
    <name type="scientific">Taxus chinensis</name>
    <name type="common">Chinese yew</name>
    <name type="synonym">Taxus wallichiana var. chinensis</name>
    <dbReference type="NCBI Taxonomy" id="29808"/>
    <lineage>
        <taxon>Eukaryota</taxon>
        <taxon>Viridiplantae</taxon>
        <taxon>Streptophyta</taxon>
        <taxon>Embryophyta</taxon>
        <taxon>Tracheophyta</taxon>
        <taxon>Spermatophyta</taxon>
        <taxon>Pinopsida</taxon>
        <taxon>Pinidae</taxon>
        <taxon>Conifers II</taxon>
        <taxon>Cupressales</taxon>
        <taxon>Taxaceae</taxon>
        <taxon>Taxus</taxon>
    </lineage>
</organism>
<gene>
    <name evidence="2" type="ORF">KI387_025937</name>
</gene>
<evidence type="ECO:0000313" key="3">
    <source>
        <dbReference type="Proteomes" id="UP000824469"/>
    </source>
</evidence>
<keyword evidence="3" id="KW-1185">Reference proteome</keyword>
<protein>
    <submittedName>
        <fullName evidence="2">Uncharacterized protein</fullName>
    </submittedName>
</protein>
<feature type="compositionally biased region" description="Polar residues" evidence="1">
    <location>
        <begin position="122"/>
        <end position="135"/>
    </location>
</feature>
<comment type="caution">
    <text evidence="2">The sequence shown here is derived from an EMBL/GenBank/DDBJ whole genome shotgun (WGS) entry which is preliminary data.</text>
</comment>
<feature type="region of interest" description="Disordered" evidence="1">
    <location>
        <begin position="46"/>
        <end position="173"/>
    </location>
</feature>
<name>A0AA38FUV4_TAXCH</name>
<dbReference type="Proteomes" id="UP000824469">
    <property type="component" value="Unassembled WGS sequence"/>
</dbReference>
<feature type="compositionally biased region" description="Polar residues" evidence="1">
    <location>
        <begin position="49"/>
        <end position="59"/>
    </location>
</feature>
<reference evidence="2 3" key="1">
    <citation type="journal article" date="2021" name="Nat. Plants">
        <title>The Taxus genome provides insights into paclitaxel biosynthesis.</title>
        <authorList>
            <person name="Xiong X."/>
            <person name="Gou J."/>
            <person name="Liao Q."/>
            <person name="Li Y."/>
            <person name="Zhou Q."/>
            <person name="Bi G."/>
            <person name="Li C."/>
            <person name="Du R."/>
            <person name="Wang X."/>
            <person name="Sun T."/>
            <person name="Guo L."/>
            <person name="Liang H."/>
            <person name="Lu P."/>
            <person name="Wu Y."/>
            <person name="Zhang Z."/>
            <person name="Ro D.K."/>
            <person name="Shang Y."/>
            <person name="Huang S."/>
            <person name="Yan J."/>
        </authorList>
    </citation>
    <scope>NUCLEOTIDE SEQUENCE [LARGE SCALE GENOMIC DNA]</scope>
    <source>
        <strain evidence="2">Ta-2019</strain>
    </source>
</reference>